<dbReference type="Proteomes" id="UP001183585">
    <property type="component" value="Unassembled WGS sequence"/>
</dbReference>
<reference evidence="1 2" key="1">
    <citation type="submission" date="2023-07" db="EMBL/GenBank/DDBJ databases">
        <title>Sequencing the genomes of 1000 actinobacteria strains.</title>
        <authorList>
            <person name="Klenk H.-P."/>
        </authorList>
    </citation>
    <scope>NUCLEOTIDE SEQUENCE [LARGE SCALE GENOMIC DNA]</scope>
    <source>
        <strain evidence="1 2">DSM 45554</strain>
    </source>
</reference>
<name>A0ABU2CN96_9MICO</name>
<dbReference type="EMBL" id="JAVDYE010000001">
    <property type="protein sequence ID" value="MDR7382798.1"/>
    <property type="molecule type" value="Genomic_DNA"/>
</dbReference>
<dbReference type="RefSeq" id="WP_274991561.1">
    <property type="nucleotide sequence ID" value="NZ_JAJQQP010000001.1"/>
</dbReference>
<keyword evidence="2" id="KW-1185">Reference proteome</keyword>
<organism evidence="1 2">
    <name type="scientific">Promicromonospora iranensis</name>
    <dbReference type="NCBI Taxonomy" id="1105144"/>
    <lineage>
        <taxon>Bacteria</taxon>
        <taxon>Bacillati</taxon>
        <taxon>Actinomycetota</taxon>
        <taxon>Actinomycetes</taxon>
        <taxon>Micrococcales</taxon>
        <taxon>Promicromonosporaceae</taxon>
        <taxon>Promicromonospora</taxon>
    </lineage>
</organism>
<sequence>MSELLVMLVVVMLVMNWISASGHRRSQQHQLDKLHTKIDLVMAQMGDGLAEAKATVDRRATTLT</sequence>
<protein>
    <submittedName>
        <fullName evidence="1">Membrane protein affecting hemolysin expression</fullName>
    </submittedName>
</protein>
<proteinExistence type="predicted"/>
<comment type="caution">
    <text evidence="1">The sequence shown here is derived from an EMBL/GenBank/DDBJ whole genome shotgun (WGS) entry which is preliminary data.</text>
</comment>
<accession>A0ABU2CN96</accession>
<evidence type="ECO:0000313" key="1">
    <source>
        <dbReference type="EMBL" id="MDR7382798.1"/>
    </source>
</evidence>
<gene>
    <name evidence="1" type="ORF">J2S48_002313</name>
</gene>
<evidence type="ECO:0000313" key="2">
    <source>
        <dbReference type="Proteomes" id="UP001183585"/>
    </source>
</evidence>